<dbReference type="AlphaFoldDB" id="A0A0M0JYA0"/>
<reference evidence="2" key="1">
    <citation type="journal article" date="2015" name="PLoS Genet.">
        <title>Genome Sequence and Transcriptome Analyses of Chrysochromulina tobin: Metabolic Tools for Enhanced Algal Fitness in the Prominent Order Prymnesiales (Haptophyceae).</title>
        <authorList>
            <person name="Hovde B.T."/>
            <person name="Deodato C.R."/>
            <person name="Hunsperger H.M."/>
            <person name="Ryken S.A."/>
            <person name="Yost W."/>
            <person name="Jha R.K."/>
            <person name="Patterson J."/>
            <person name="Monnat R.J. Jr."/>
            <person name="Barlow S.B."/>
            <person name="Starkenburg S.R."/>
            <person name="Cattolico R.A."/>
        </authorList>
    </citation>
    <scope>NUCLEOTIDE SEQUENCE</scope>
    <source>
        <strain evidence="2">CCMP291</strain>
    </source>
</reference>
<gene>
    <name evidence="1" type="ORF">Ctob_008399</name>
</gene>
<protein>
    <submittedName>
        <fullName evidence="1">Uncharacterized protein</fullName>
    </submittedName>
</protein>
<organism evidence="1 2">
    <name type="scientific">Chrysochromulina tobinii</name>
    <dbReference type="NCBI Taxonomy" id="1460289"/>
    <lineage>
        <taxon>Eukaryota</taxon>
        <taxon>Haptista</taxon>
        <taxon>Haptophyta</taxon>
        <taxon>Prymnesiophyceae</taxon>
        <taxon>Prymnesiales</taxon>
        <taxon>Chrysochromulinaceae</taxon>
        <taxon>Chrysochromulina</taxon>
    </lineage>
</organism>
<evidence type="ECO:0000313" key="1">
    <source>
        <dbReference type="EMBL" id="KOO31530.1"/>
    </source>
</evidence>
<accession>A0A0M0JYA0</accession>
<name>A0A0M0JYA0_9EUKA</name>
<keyword evidence="2" id="KW-1185">Reference proteome</keyword>
<comment type="caution">
    <text evidence="1">The sequence shown here is derived from an EMBL/GenBank/DDBJ whole genome shotgun (WGS) entry which is preliminary data.</text>
</comment>
<sequence length="309" mass="34490">MTLELSGGLAKLKGVGRRVTDCRHDLRVQAVLHVWWETAIAHMHSQGRILAELDEDGYYDCFVKIYKSVVSDYVKTDAELSVAMDWEADRQGTRSVGEATFKKVIFELAQTYIPGASARRYVGFLKPLLDSITVVTAQGQRRFKRDDDIATGGGQPAIYLSGKVDDLFDDDADFLADEAEWAEERRQAALRAAAICCVQRYARGLLARLAFLRLWESEAAERQRLPATWAEAGEWLSESKARPPLTHRRAHLGAATRPVSQAEGVLMPARDVMAKMAAFHEAVGMTSFVDEHHLHSVPGAERPRQALLR</sequence>
<dbReference type="EMBL" id="JWZX01001993">
    <property type="protein sequence ID" value="KOO31530.1"/>
    <property type="molecule type" value="Genomic_DNA"/>
</dbReference>
<evidence type="ECO:0000313" key="2">
    <source>
        <dbReference type="Proteomes" id="UP000037460"/>
    </source>
</evidence>
<proteinExistence type="predicted"/>
<dbReference type="Proteomes" id="UP000037460">
    <property type="component" value="Unassembled WGS sequence"/>
</dbReference>